<dbReference type="AlphaFoldDB" id="A0AAD7D9P2"/>
<evidence type="ECO:0000313" key="1">
    <source>
        <dbReference type="EMBL" id="KAJ7686362.1"/>
    </source>
</evidence>
<name>A0AAD7D9P2_MYCRO</name>
<comment type="caution">
    <text evidence="1">The sequence shown here is derived from an EMBL/GenBank/DDBJ whole genome shotgun (WGS) entry which is preliminary data.</text>
</comment>
<organism evidence="1 2">
    <name type="scientific">Mycena rosella</name>
    <name type="common">Pink bonnet</name>
    <name type="synonym">Agaricus rosellus</name>
    <dbReference type="NCBI Taxonomy" id="1033263"/>
    <lineage>
        <taxon>Eukaryota</taxon>
        <taxon>Fungi</taxon>
        <taxon>Dikarya</taxon>
        <taxon>Basidiomycota</taxon>
        <taxon>Agaricomycotina</taxon>
        <taxon>Agaricomycetes</taxon>
        <taxon>Agaricomycetidae</taxon>
        <taxon>Agaricales</taxon>
        <taxon>Marasmiineae</taxon>
        <taxon>Mycenaceae</taxon>
        <taxon>Mycena</taxon>
    </lineage>
</organism>
<dbReference type="EMBL" id="JARKIE010000096">
    <property type="protein sequence ID" value="KAJ7686362.1"/>
    <property type="molecule type" value="Genomic_DNA"/>
</dbReference>
<evidence type="ECO:0000313" key="2">
    <source>
        <dbReference type="Proteomes" id="UP001221757"/>
    </source>
</evidence>
<sequence length="479" mass="53349">MPYSAVIVNAYYTVATPCLQAPRRRVENPQGLRLGLRKALNLPANTDQQAITVHILFFFSHRELMPPPVEAHNAPDHTYTTAEHKPLEALLFGRVHESAEWNSKGHSVSLDCPADVPEDVGALYSTSYITPPPVGTSCSQDEDAGVVTLTIQGVSSSGIKERSVRLMRARRFVAELDASEPAALAFSIYGKHFLPAPDSAGKTSTHIFANEYEEPFESIIFGCEWTPEGRVINVQCPGSVSDVIRELFNLQIAQISFAVQSDFFQELQANRFPKIKAPTDNPPWRTIGGTCIDIHVGHDNSDGCILHKPRRELTTSSIPTPTQEWPVSIGQWIVAREFHVTASEMRVPDFSMSDTQVGHLARMVQEDLDRNLPESYQRRLNQSSHAFEPSHRKTRNVAARPLLEVEYERGPKVQETNIKWYLRRLLPVRPYALDPQALRLMSLALIVDNVCLADLQINAIHLHSASIASASGLARVDLT</sequence>
<protein>
    <submittedName>
        <fullName evidence="1">Uncharacterized protein</fullName>
    </submittedName>
</protein>
<proteinExistence type="predicted"/>
<reference evidence="1" key="1">
    <citation type="submission" date="2023-03" db="EMBL/GenBank/DDBJ databases">
        <title>Massive genome expansion in bonnet fungi (Mycena s.s.) driven by repeated elements and novel gene families across ecological guilds.</title>
        <authorList>
            <consortium name="Lawrence Berkeley National Laboratory"/>
            <person name="Harder C.B."/>
            <person name="Miyauchi S."/>
            <person name="Viragh M."/>
            <person name="Kuo A."/>
            <person name="Thoen E."/>
            <person name="Andreopoulos B."/>
            <person name="Lu D."/>
            <person name="Skrede I."/>
            <person name="Drula E."/>
            <person name="Henrissat B."/>
            <person name="Morin E."/>
            <person name="Kohler A."/>
            <person name="Barry K."/>
            <person name="LaButti K."/>
            <person name="Morin E."/>
            <person name="Salamov A."/>
            <person name="Lipzen A."/>
            <person name="Mereny Z."/>
            <person name="Hegedus B."/>
            <person name="Baldrian P."/>
            <person name="Stursova M."/>
            <person name="Weitz H."/>
            <person name="Taylor A."/>
            <person name="Grigoriev I.V."/>
            <person name="Nagy L.G."/>
            <person name="Martin F."/>
            <person name="Kauserud H."/>
        </authorList>
    </citation>
    <scope>NUCLEOTIDE SEQUENCE</scope>
    <source>
        <strain evidence="1">CBHHK067</strain>
    </source>
</reference>
<dbReference type="Proteomes" id="UP001221757">
    <property type="component" value="Unassembled WGS sequence"/>
</dbReference>
<accession>A0AAD7D9P2</accession>
<gene>
    <name evidence="1" type="ORF">B0H17DRAFT_1136916</name>
</gene>
<keyword evidence="2" id="KW-1185">Reference proteome</keyword>